<dbReference type="EMBL" id="LLZS01000003">
    <property type="protein sequence ID" value="KUR72458.1"/>
    <property type="molecule type" value="Genomic_DNA"/>
</dbReference>
<keyword evidence="5" id="KW-1185">Reference proteome</keyword>
<accession>A0A117UX35</accession>
<dbReference type="PROSITE" id="PS00141">
    <property type="entry name" value="ASP_PROTEASE"/>
    <property type="match status" value="1"/>
</dbReference>
<dbReference type="RefSeq" id="WP_067906653.1">
    <property type="nucleotide sequence ID" value="NZ_KQ954244.1"/>
</dbReference>
<reference evidence="4 5" key="1">
    <citation type="submission" date="2015-10" db="EMBL/GenBank/DDBJ databases">
        <title>Draft genome sequence of Novosphingobium fuchskuhlense DSM 25065 isolated from a surface water sample of the southwest basin of Lake Grosse Fuchskuhle.</title>
        <authorList>
            <person name="Ruckert C."/>
            <person name="Winkler A."/>
            <person name="Glaeser J."/>
            <person name="Grossart H.-P."/>
            <person name="Kalinowski J."/>
            <person name="Glaeser S."/>
        </authorList>
    </citation>
    <scope>NUCLEOTIDE SEQUENCE [LARGE SCALE GENOMIC DNA]</scope>
    <source>
        <strain evidence="4 5">FNE08-7</strain>
    </source>
</reference>
<dbReference type="CDD" id="cd05483">
    <property type="entry name" value="retropepsin_like_bacteria"/>
    <property type="match status" value="1"/>
</dbReference>
<dbReference type="PROSITE" id="PS50175">
    <property type="entry name" value="ASP_PROT_RETROV"/>
    <property type="match status" value="1"/>
</dbReference>
<dbReference type="Proteomes" id="UP000058012">
    <property type="component" value="Unassembled WGS sequence"/>
</dbReference>
<feature type="region of interest" description="Disordered" evidence="2">
    <location>
        <begin position="30"/>
        <end position="53"/>
    </location>
</feature>
<dbReference type="STRING" id="1117702.AQZ52_04180"/>
<dbReference type="Pfam" id="PF13975">
    <property type="entry name" value="gag-asp_proteas"/>
    <property type="match status" value="1"/>
</dbReference>
<evidence type="ECO:0000259" key="3">
    <source>
        <dbReference type="PROSITE" id="PS50175"/>
    </source>
</evidence>
<dbReference type="InterPro" id="IPR001995">
    <property type="entry name" value="Peptidase_A2_cat"/>
</dbReference>
<comment type="caution">
    <text evidence="4">The sequence shown here is derived from an EMBL/GenBank/DDBJ whole genome shotgun (WGS) entry which is preliminary data.</text>
</comment>
<dbReference type="SUPFAM" id="SSF50630">
    <property type="entry name" value="Acid proteases"/>
    <property type="match status" value="1"/>
</dbReference>
<dbReference type="GO" id="GO:0004190">
    <property type="term" value="F:aspartic-type endopeptidase activity"/>
    <property type="evidence" value="ECO:0007669"/>
    <property type="project" value="InterPro"/>
</dbReference>
<name>A0A117UX35_9SPHN</name>
<feature type="domain" description="Peptidase A2" evidence="3">
    <location>
        <begin position="78"/>
        <end position="156"/>
    </location>
</feature>
<proteinExistence type="predicted"/>
<protein>
    <recommendedName>
        <fullName evidence="3">Peptidase A2 domain-containing protein</fullName>
    </recommendedName>
</protein>
<keyword evidence="1" id="KW-0378">Hydrolase</keyword>
<evidence type="ECO:0000256" key="2">
    <source>
        <dbReference type="SAM" id="MobiDB-lite"/>
    </source>
</evidence>
<organism evidence="4 5">
    <name type="scientific">Novosphingobium fuchskuhlense</name>
    <dbReference type="NCBI Taxonomy" id="1117702"/>
    <lineage>
        <taxon>Bacteria</taxon>
        <taxon>Pseudomonadati</taxon>
        <taxon>Pseudomonadota</taxon>
        <taxon>Alphaproteobacteria</taxon>
        <taxon>Sphingomonadales</taxon>
        <taxon>Sphingomonadaceae</taxon>
        <taxon>Novosphingobium</taxon>
    </lineage>
</organism>
<dbReference type="InterPro" id="IPR021109">
    <property type="entry name" value="Peptidase_aspartic_dom_sf"/>
</dbReference>
<dbReference type="GO" id="GO:0006508">
    <property type="term" value="P:proteolysis"/>
    <property type="evidence" value="ECO:0007669"/>
    <property type="project" value="InterPro"/>
</dbReference>
<dbReference type="InterPro" id="IPR011969">
    <property type="entry name" value="Clan_AA_Asp_peptidase_C"/>
</dbReference>
<evidence type="ECO:0000256" key="1">
    <source>
        <dbReference type="ARBA" id="ARBA00022801"/>
    </source>
</evidence>
<dbReference type="Gene3D" id="2.40.70.10">
    <property type="entry name" value="Acid Proteases"/>
    <property type="match status" value="1"/>
</dbReference>
<dbReference type="NCBIfam" id="TIGR02281">
    <property type="entry name" value="clan_AA_DTGA"/>
    <property type="match status" value="1"/>
</dbReference>
<gene>
    <name evidence="4" type="ORF">AQZ52_04180</name>
</gene>
<evidence type="ECO:0000313" key="5">
    <source>
        <dbReference type="Proteomes" id="UP000058012"/>
    </source>
</evidence>
<dbReference type="OrthoDB" id="7595324at2"/>
<dbReference type="InterPro" id="IPR001969">
    <property type="entry name" value="Aspartic_peptidase_AS"/>
</dbReference>
<sequence length="174" mass="17891">MNRFIVIAGLVVVGSALLAPRLKVEPAEAGRPARAAHASPWSKDAPTPPRGGPAEMVEIARDAGGQFHLDVDVGGEPVRFLVDTGADVVALTEDDADQLGLKPDPGAYRPMLQTASGTGLAAPVEIDRMTIGGHELVGVAAVVVPDLPVSLLGQSALRRLGSVTLKGDRLLIAG</sequence>
<dbReference type="AlphaFoldDB" id="A0A117UX35"/>
<evidence type="ECO:0000313" key="4">
    <source>
        <dbReference type="EMBL" id="KUR72458.1"/>
    </source>
</evidence>
<dbReference type="InterPro" id="IPR034122">
    <property type="entry name" value="Retropepsin-like_bacterial"/>
</dbReference>